<evidence type="ECO:0000256" key="1">
    <source>
        <dbReference type="SAM" id="Phobius"/>
    </source>
</evidence>
<dbReference type="EMBL" id="ATDL01000022">
    <property type="protein sequence ID" value="ERJ57571.1"/>
    <property type="molecule type" value="Genomic_DNA"/>
</dbReference>
<dbReference type="RefSeq" id="WP_021072305.1">
    <property type="nucleotide sequence ID" value="NZ_ATDL01000022.1"/>
</dbReference>
<organism evidence="2 3">
    <name type="scientific">Sphingobacterium paucimobilis HER1398</name>
    <dbReference type="NCBI Taxonomy" id="1346330"/>
    <lineage>
        <taxon>Bacteria</taxon>
        <taxon>Pseudomonadati</taxon>
        <taxon>Bacteroidota</taxon>
        <taxon>Sphingobacteriia</taxon>
        <taxon>Sphingobacteriales</taxon>
        <taxon>Sphingobacteriaceae</taxon>
        <taxon>Sphingobacterium</taxon>
    </lineage>
</organism>
<dbReference type="AlphaFoldDB" id="U2H7A8"/>
<gene>
    <name evidence="2" type="ORF">M472_02205</name>
</gene>
<dbReference type="PATRIC" id="fig|1346330.5.peg.4308"/>
<keyword evidence="1" id="KW-0812">Transmembrane</keyword>
<keyword evidence="3" id="KW-1185">Reference proteome</keyword>
<name>U2H7A8_9SPHI</name>
<dbReference type="STRING" id="1346330.M472_02205"/>
<reference evidence="2 3" key="1">
    <citation type="journal article" date="2013" name="Genome Announc.">
        <title>The Draft Genome Sequence of Sphingomonas paucimobilis Strain HER1398 (Proteobacteria), Host to the Giant PAU Phage, Indicates That It Is a Member of the Genus Sphingobacterium (Bacteroidetes).</title>
        <authorList>
            <person name="White R.A.III."/>
            <person name="Suttle C.A."/>
        </authorList>
    </citation>
    <scope>NUCLEOTIDE SEQUENCE [LARGE SCALE GENOMIC DNA]</scope>
    <source>
        <strain evidence="2 3">HER1398</strain>
    </source>
</reference>
<keyword evidence="1" id="KW-1133">Transmembrane helix</keyword>
<comment type="caution">
    <text evidence="2">The sequence shown here is derived from an EMBL/GenBank/DDBJ whole genome shotgun (WGS) entry which is preliminary data.</text>
</comment>
<keyword evidence="1" id="KW-0472">Membrane</keyword>
<evidence type="ECO:0000313" key="3">
    <source>
        <dbReference type="Proteomes" id="UP000016584"/>
    </source>
</evidence>
<dbReference type="eggNOG" id="ENOG5032S90">
    <property type="taxonomic scope" value="Bacteria"/>
</dbReference>
<evidence type="ECO:0000313" key="2">
    <source>
        <dbReference type="EMBL" id="ERJ57571.1"/>
    </source>
</evidence>
<protein>
    <submittedName>
        <fullName evidence="2">Uncharacterized protein</fullName>
    </submittedName>
</protein>
<accession>U2H7A8</accession>
<dbReference type="Proteomes" id="UP000016584">
    <property type="component" value="Unassembled WGS sequence"/>
</dbReference>
<dbReference type="OrthoDB" id="637901at2"/>
<sequence length="437" mass="49903">MKLLKKIVFIVIGLIALIAIGLYLFLKVRESRSKNSLVHRESEYVMKIAVDNILTDIAWNAILNPGYYSGTDSTQRVKDGLGKRTDWGVSIPSSVYLFSLKNDTNVWYAWLTVEDQSKLHLFASDLLGKESADIEEENELWWIRGNDDKVVMLGDSKNVLVALSTDKTDKKERMLGIWKQQATSMTAIKTLTDFKFESSGDVQWMQRGKKVVGSLSFAKGMISGDLSVSNSLLRLPKEAKVRELPASNVLNIYCQADIRPLLEKYRASLLRYNVPVDTLNNYYGGYLDLQWRTGEVLQTDSIIAYDYDENFNPIEKAELREEQVPNIVFTCIASPHLAGYLPEKMFYKFNKVIQGNQISLSTASNVKNEYAYLSSDRAFLFSYVRHDDAKRYLGWIPQLDKIEKMEISGRGTGSSNRFDMEVELNEKSIHALYQFFN</sequence>
<feature type="transmembrane region" description="Helical" evidence="1">
    <location>
        <begin position="7"/>
        <end position="26"/>
    </location>
</feature>
<proteinExistence type="predicted"/>